<dbReference type="InterPro" id="IPR001867">
    <property type="entry name" value="OmpR/PhoB-type_DNA-bd"/>
</dbReference>
<dbReference type="PROSITE" id="PS51755">
    <property type="entry name" value="OMPR_PHOB"/>
    <property type="match status" value="1"/>
</dbReference>
<reference evidence="6" key="2">
    <citation type="submission" date="2020-09" db="EMBL/GenBank/DDBJ databases">
        <authorList>
            <person name="Sun Q."/>
            <person name="Ohkuma M."/>
        </authorList>
    </citation>
    <scope>NUCLEOTIDE SEQUENCE</scope>
    <source>
        <strain evidence="6">JCM 18487</strain>
    </source>
</reference>
<sequence length="122" mass="14048">MAFREDALVQRYGQNARGPAKVVLDDRTWLDVERLTVCRNGMNVSLSVTQWLILRCLAKRLNQPVAVRELLRSVWGGCADASVLQKQVWRLRQALEPDPRRPRYIVTVRGQGYMLRGTERNA</sequence>
<keyword evidence="2 4" id="KW-0238">DNA-binding</keyword>
<dbReference type="Proteomes" id="UP000637695">
    <property type="component" value="Unassembled WGS sequence"/>
</dbReference>
<gene>
    <name evidence="6" type="ORF">GCM10010885_15990</name>
</gene>
<evidence type="ECO:0000256" key="2">
    <source>
        <dbReference type="ARBA" id="ARBA00023125"/>
    </source>
</evidence>
<evidence type="ECO:0000256" key="3">
    <source>
        <dbReference type="ARBA" id="ARBA00023163"/>
    </source>
</evidence>
<organism evidence="6 7">
    <name type="scientific">Alicyclobacillus cellulosilyticus</name>
    <dbReference type="NCBI Taxonomy" id="1003997"/>
    <lineage>
        <taxon>Bacteria</taxon>
        <taxon>Bacillati</taxon>
        <taxon>Bacillota</taxon>
        <taxon>Bacilli</taxon>
        <taxon>Bacillales</taxon>
        <taxon>Alicyclobacillaceae</taxon>
        <taxon>Alicyclobacillus</taxon>
    </lineage>
</organism>
<name>A0A917NLZ0_9BACL</name>
<dbReference type="AlphaFoldDB" id="A0A917NLZ0"/>
<keyword evidence="1" id="KW-0805">Transcription regulation</keyword>
<keyword evidence="7" id="KW-1185">Reference proteome</keyword>
<reference evidence="6" key="1">
    <citation type="journal article" date="2014" name="Int. J. Syst. Evol. Microbiol.">
        <title>Complete genome sequence of Corynebacterium casei LMG S-19264T (=DSM 44701T), isolated from a smear-ripened cheese.</title>
        <authorList>
            <consortium name="US DOE Joint Genome Institute (JGI-PGF)"/>
            <person name="Walter F."/>
            <person name="Albersmeier A."/>
            <person name="Kalinowski J."/>
            <person name="Ruckert C."/>
        </authorList>
    </citation>
    <scope>NUCLEOTIDE SEQUENCE</scope>
    <source>
        <strain evidence="6">JCM 18487</strain>
    </source>
</reference>
<evidence type="ECO:0000256" key="4">
    <source>
        <dbReference type="PROSITE-ProRule" id="PRU01091"/>
    </source>
</evidence>
<dbReference type="Pfam" id="PF00486">
    <property type="entry name" value="Trans_reg_C"/>
    <property type="match status" value="1"/>
</dbReference>
<feature type="domain" description="OmpR/PhoB-type" evidence="5">
    <location>
        <begin position="19"/>
        <end position="117"/>
    </location>
</feature>
<evidence type="ECO:0000256" key="1">
    <source>
        <dbReference type="ARBA" id="ARBA00023015"/>
    </source>
</evidence>
<dbReference type="GO" id="GO:0003677">
    <property type="term" value="F:DNA binding"/>
    <property type="evidence" value="ECO:0007669"/>
    <property type="project" value="UniProtKB-UniRule"/>
</dbReference>
<dbReference type="EMBL" id="BMOY01000023">
    <property type="protein sequence ID" value="GGJ07718.1"/>
    <property type="molecule type" value="Genomic_DNA"/>
</dbReference>
<proteinExistence type="predicted"/>
<evidence type="ECO:0000259" key="5">
    <source>
        <dbReference type="PROSITE" id="PS51755"/>
    </source>
</evidence>
<dbReference type="RefSeq" id="WP_188882300.1">
    <property type="nucleotide sequence ID" value="NZ_BMOY01000023.1"/>
</dbReference>
<dbReference type="GO" id="GO:0006355">
    <property type="term" value="P:regulation of DNA-templated transcription"/>
    <property type="evidence" value="ECO:0007669"/>
    <property type="project" value="InterPro"/>
</dbReference>
<comment type="caution">
    <text evidence="6">The sequence shown here is derived from an EMBL/GenBank/DDBJ whole genome shotgun (WGS) entry which is preliminary data.</text>
</comment>
<dbReference type="CDD" id="cd00383">
    <property type="entry name" value="trans_reg_C"/>
    <property type="match status" value="1"/>
</dbReference>
<protein>
    <recommendedName>
        <fullName evidence="5">OmpR/PhoB-type domain-containing protein</fullName>
    </recommendedName>
</protein>
<evidence type="ECO:0000313" key="6">
    <source>
        <dbReference type="EMBL" id="GGJ07718.1"/>
    </source>
</evidence>
<dbReference type="Gene3D" id="1.10.10.10">
    <property type="entry name" value="Winged helix-like DNA-binding domain superfamily/Winged helix DNA-binding domain"/>
    <property type="match status" value="1"/>
</dbReference>
<dbReference type="GO" id="GO:0000160">
    <property type="term" value="P:phosphorelay signal transduction system"/>
    <property type="evidence" value="ECO:0007669"/>
    <property type="project" value="InterPro"/>
</dbReference>
<evidence type="ECO:0000313" key="7">
    <source>
        <dbReference type="Proteomes" id="UP000637695"/>
    </source>
</evidence>
<dbReference type="InterPro" id="IPR036388">
    <property type="entry name" value="WH-like_DNA-bd_sf"/>
</dbReference>
<feature type="DNA-binding region" description="OmpR/PhoB-type" evidence="4">
    <location>
        <begin position="19"/>
        <end position="117"/>
    </location>
</feature>
<dbReference type="SMART" id="SM00862">
    <property type="entry name" value="Trans_reg_C"/>
    <property type="match status" value="1"/>
</dbReference>
<dbReference type="InterPro" id="IPR016032">
    <property type="entry name" value="Sig_transdc_resp-reg_C-effctor"/>
</dbReference>
<accession>A0A917NLZ0</accession>
<keyword evidence="3" id="KW-0804">Transcription</keyword>
<dbReference type="SUPFAM" id="SSF46894">
    <property type="entry name" value="C-terminal effector domain of the bipartite response regulators"/>
    <property type="match status" value="1"/>
</dbReference>